<organism evidence="9 10">
    <name type="scientific">Allacma fusca</name>
    <dbReference type="NCBI Taxonomy" id="39272"/>
    <lineage>
        <taxon>Eukaryota</taxon>
        <taxon>Metazoa</taxon>
        <taxon>Ecdysozoa</taxon>
        <taxon>Arthropoda</taxon>
        <taxon>Hexapoda</taxon>
        <taxon>Collembola</taxon>
        <taxon>Symphypleona</taxon>
        <taxon>Sminthuridae</taxon>
        <taxon>Allacma</taxon>
    </lineage>
</organism>
<evidence type="ECO:0000256" key="6">
    <source>
        <dbReference type="RuleBase" id="RU366019"/>
    </source>
</evidence>
<dbReference type="InterPro" id="IPR031331">
    <property type="entry name" value="NEUT/ALK_ceramidase_C"/>
</dbReference>
<keyword evidence="5" id="KW-0479">Metal-binding</keyword>
<comment type="similarity">
    <text evidence="6">Belongs to the neutral ceramidase family.</text>
</comment>
<comment type="cofactor">
    <cofactor evidence="5">
        <name>Zn(2+)</name>
        <dbReference type="ChEBI" id="CHEBI:29105"/>
    </cofactor>
    <text evidence="5">Binds 1 zinc ion per subunit.</text>
</comment>
<dbReference type="EC" id="3.5.1.23" evidence="1 6"/>
<keyword evidence="5" id="KW-0862">Zinc</keyword>
<dbReference type="Pfam" id="PF17048">
    <property type="entry name" value="Ceramidse_alk_C"/>
    <property type="match status" value="1"/>
</dbReference>
<keyword evidence="10" id="KW-1185">Reference proteome</keyword>
<accession>A0A8J2LRJ5</accession>
<protein>
    <recommendedName>
        <fullName evidence="2 6">Neutral ceramidase</fullName>
        <ecNumber evidence="1 6">3.5.1.23</ecNumber>
    </recommendedName>
</protein>
<feature type="domain" description="Neutral/alkaline non-lysosomal ceramidase C-terminal" evidence="8">
    <location>
        <begin position="337"/>
        <end position="507"/>
    </location>
</feature>
<dbReference type="GO" id="GO:0046514">
    <property type="term" value="P:ceramide catabolic process"/>
    <property type="evidence" value="ECO:0007669"/>
    <property type="project" value="InterPro"/>
</dbReference>
<dbReference type="Pfam" id="PF04734">
    <property type="entry name" value="Ceramidase_alk"/>
    <property type="match status" value="1"/>
</dbReference>
<dbReference type="OrthoDB" id="191371at2759"/>
<evidence type="ECO:0000256" key="3">
    <source>
        <dbReference type="ARBA" id="ARBA00022801"/>
    </source>
</evidence>
<keyword evidence="6" id="KW-0746">Sphingolipid metabolism</keyword>
<comment type="catalytic activity">
    <reaction evidence="6">
        <text>an N-acylsphing-4-enine + H2O = sphing-4-enine + a fatty acid</text>
        <dbReference type="Rhea" id="RHEA:20856"/>
        <dbReference type="ChEBI" id="CHEBI:15377"/>
        <dbReference type="ChEBI" id="CHEBI:28868"/>
        <dbReference type="ChEBI" id="CHEBI:52639"/>
        <dbReference type="ChEBI" id="CHEBI:57756"/>
        <dbReference type="EC" id="3.5.1.23"/>
    </reaction>
</comment>
<dbReference type="PANTHER" id="PTHR12670:SF1">
    <property type="entry name" value="NEUTRAL CERAMIDASE"/>
    <property type="match status" value="1"/>
</dbReference>
<comment type="caution">
    <text evidence="9">The sequence shown here is derived from an EMBL/GenBank/DDBJ whole genome shotgun (WGS) entry which is preliminary data.</text>
</comment>
<dbReference type="GO" id="GO:0016020">
    <property type="term" value="C:membrane"/>
    <property type="evidence" value="ECO:0007669"/>
    <property type="project" value="GOC"/>
</dbReference>
<name>A0A8J2LRJ5_9HEXA</name>
<dbReference type="GO" id="GO:0042759">
    <property type="term" value="P:long-chain fatty acid biosynthetic process"/>
    <property type="evidence" value="ECO:0007669"/>
    <property type="project" value="TreeGrafter"/>
</dbReference>
<dbReference type="EMBL" id="CAJVCH010571532">
    <property type="protein sequence ID" value="CAG7837769.1"/>
    <property type="molecule type" value="Genomic_DNA"/>
</dbReference>
<evidence type="ECO:0000256" key="1">
    <source>
        <dbReference type="ARBA" id="ARBA00011891"/>
    </source>
</evidence>
<dbReference type="Proteomes" id="UP000708208">
    <property type="component" value="Unassembled WGS sequence"/>
</dbReference>
<dbReference type="InterPro" id="IPR006823">
    <property type="entry name" value="Ceramidase_alk"/>
</dbReference>
<feature type="binding site" evidence="5">
    <location>
        <position position="263"/>
    </location>
    <ligand>
        <name>Zn(2+)</name>
        <dbReference type="ChEBI" id="CHEBI:29105"/>
    </ligand>
</feature>
<dbReference type="GO" id="GO:0005576">
    <property type="term" value="C:extracellular region"/>
    <property type="evidence" value="ECO:0007669"/>
    <property type="project" value="TreeGrafter"/>
</dbReference>
<evidence type="ECO:0000256" key="4">
    <source>
        <dbReference type="PIRSR" id="PIRSR606823-1"/>
    </source>
</evidence>
<evidence type="ECO:0000259" key="8">
    <source>
        <dbReference type="Pfam" id="PF17048"/>
    </source>
</evidence>
<dbReference type="PANTHER" id="PTHR12670">
    <property type="entry name" value="CERAMIDASE"/>
    <property type="match status" value="1"/>
</dbReference>
<proteinExistence type="inferred from homology"/>
<evidence type="ECO:0000313" key="9">
    <source>
        <dbReference type="EMBL" id="CAG7837769.1"/>
    </source>
</evidence>
<gene>
    <name evidence="9" type="ORF">AFUS01_LOCUS46830</name>
</gene>
<evidence type="ECO:0000256" key="2">
    <source>
        <dbReference type="ARBA" id="ARBA00019235"/>
    </source>
</evidence>
<keyword evidence="3 6" id="KW-0378">Hydrolase</keyword>
<feature type="domain" description="Neutral/alkaline non-lysosomal ceramidase N-terminal" evidence="7">
    <location>
        <begin position="1"/>
        <end position="332"/>
    </location>
</feature>
<dbReference type="GO" id="GO:0046512">
    <property type="term" value="P:sphingosine biosynthetic process"/>
    <property type="evidence" value="ECO:0007669"/>
    <property type="project" value="TreeGrafter"/>
</dbReference>
<reference evidence="9" key="1">
    <citation type="submission" date="2021-06" db="EMBL/GenBank/DDBJ databases">
        <authorList>
            <person name="Hodson N. C."/>
            <person name="Mongue J. A."/>
            <person name="Jaron S. K."/>
        </authorList>
    </citation>
    <scope>NUCLEOTIDE SEQUENCE</scope>
</reference>
<keyword evidence="6" id="KW-0443">Lipid metabolism</keyword>
<evidence type="ECO:0000259" key="7">
    <source>
        <dbReference type="Pfam" id="PF04734"/>
    </source>
</evidence>
<dbReference type="GO" id="GO:0017040">
    <property type="term" value="F:N-acylsphingosine amidohydrolase activity"/>
    <property type="evidence" value="ECO:0007669"/>
    <property type="project" value="UniProtKB-UniRule"/>
</dbReference>
<evidence type="ECO:0000256" key="5">
    <source>
        <dbReference type="PIRSR" id="PIRSR606823-2"/>
    </source>
</evidence>
<dbReference type="InterPro" id="IPR031329">
    <property type="entry name" value="NEUT/ALK_ceramidase_N"/>
</dbReference>
<feature type="active site" description="Nucleophile" evidence="4">
    <location>
        <position position="74"/>
    </location>
</feature>
<feature type="binding site" evidence="5">
    <location>
        <position position="303"/>
    </location>
    <ligand>
        <name>Zn(2+)</name>
        <dbReference type="ChEBI" id="CHEBI:29105"/>
    </ligand>
</feature>
<dbReference type="GO" id="GO:0046872">
    <property type="term" value="F:metal ion binding"/>
    <property type="evidence" value="ECO:0007669"/>
    <property type="project" value="UniProtKB-KW"/>
</dbReference>
<sequence>MVVLRIDSKDGTPLGMINWFAVHPTSMNNTNQLVSGDNKGYASQLFEKEMNPNDRMGTGKFVAAFASSNLGDVSPNIKGPKCIDTGEECDYNHSTCNNFTQNCIAFGPGDNMKASTGIVARRQYEAAKEIFHDETTRVNVHGSIKYTHQYINMTNQQVTITENGQPKIVTTCPGALGFSFAAGTTDGPGAFDFTQGDTNGNPFWSLIRDMLRAPSQQQLSCQHPKPILLDVGETHFPYDWVPAIVETQMIKIGNVYLIGFPGELTTMSGRRMRNAVKKIADEIGPESDSIAIVAGLTNVYTHYVATFEEYQMQRYEAASTLYGPHTLSAYIQQYSLLTRALITNSAVEDGPNPPLLIKGQISFNPPIVMDMPPFLRKMGECIREPYPLAYPGDTIKVTFIAGHPRNNPLRGGTFFLVERKPEESSTVSQGGGKYAKWETVATDADWSTEFRWVRPVPLLPNSEIDFTWEIPEDLQKFGTYRIRHFGYYKPLLRDPLPYTGSTIEFEVRPMTTVAAVLYRRPALPVKNQKIRTIGDFWNALSGNSWPERDLKADRRQSVFGSSAFMR</sequence>
<dbReference type="AlphaFoldDB" id="A0A8J2LRJ5"/>
<evidence type="ECO:0000313" key="10">
    <source>
        <dbReference type="Proteomes" id="UP000708208"/>
    </source>
</evidence>
<feature type="binding site" evidence="5">
    <location>
        <position position="23"/>
    </location>
    <ligand>
        <name>Zn(2+)</name>
        <dbReference type="ChEBI" id="CHEBI:29105"/>
    </ligand>
</feature>